<feature type="region of interest" description="Disordered" evidence="1">
    <location>
        <begin position="32"/>
        <end position="59"/>
    </location>
</feature>
<dbReference type="Gene3D" id="3.80.10.10">
    <property type="entry name" value="Ribonuclease Inhibitor"/>
    <property type="match status" value="1"/>
</dbReference>
<dbReference type="Proteomes" id="UP000673552">
    <property type="component" value="Chromosome 13"/>
</dbReference>
<organism evidence="2 3">
    <name type="scientific">Leishmania martiniquensis</name>
    <dbReference type="NCBI Taxonomy" id="1580590"/>
    <lineage>
        <taxon>Eukaryota</taxon>
        <taxon>Discoba</taxon>
        <taxon>Euglenozoa</taxon>
        <taxon>Kinetoplastea</taxon>
        <taxon>Metakinetoplastina</taxon>
        <taxon>Trypanosomatida</taxon>
        <taxon>Trypanosomatidae</taxon>
        <taxon>Leishmaniinae</taxon>
        <taxon>Leishmania</taxon>
    </lineage>
</organism>
<accession>A0A836KSL2</accession>
<feature type="region of interest" description="Disordered" evidence="1">
    <location>
        <begin position="298"/>
        <end position="332"/>
    </location>
</feature>
<feature type="region of interest" description="Disordered" evidence="1">
    <location>
        <begin position="576"/>
        <end position="616"/>
    </location>
</feature>
<dbReference type="PROSITE" id="PS51450">
    <property type="entry name" value="LRR"/>
    <property type="match status" value="1"/>
</dbReference>
<evidence type="ECO:0000313" key="3">
    <source>
        <dbReference type="Proteomes" id="UP000673552"/>
    </source>
</evidence>
<sequence length="616" mass="66670">MSVPNFTPEEVAYYASFRLDDPDEAALAAFLAESQQGDEDRPRENGATPSSTAASACGDEGVLLTSSRAPAVERFHSEDVEDMSPRCGIAPADRRRPSASASTALARRQLSARLSLVATPLTNCGRTRYGVTQFLTKGDRVGGVAGIAEAALQTRCVELPARQLTSIAPIQCFLNVTHVYLQHNTLADLEGVELLSQLQVLVVHHNQLTSLAPLQQLDRLFFLDVSHNNLSASVDTLLRNELPCPSLRSLNLSNNPCWSRCGGVASDGDDRERHHAYVQQICAACPLLERLDEVEVEDGQEVLQRSSSSSSGTESDVSDTLQQRPSSAAGAAFSPGRCTVIRRLHNTVEAAREGGALVRPQHTNTRRGLAPSGSPSGTEAALRSQPRHSGRAREAVFLEEEQARLVHQLILRRSVDAASDSAVTVRTLSTAPLPVNYSRGVGDGPDPQRIATEEAVAPSTPQVAESVTAVSTLQVGRGATLQLCHDLQFTEKVSQARLQRDVAAHWDNVSRVLQTAQALQQDRWRRIQQRLQGQSVAYSESLRLLEKESCTKNLDHYRSRQEVRKDALACMKTAAETPVAPPVASSARAKSLETLAENTARNPCASTLAPRPPPHS</sequence>
<dbReference type="GeneID" id="92515903"/>
<protein>
    <recommendedName>
        <fullName evidence="4">Leucine-rich repeat protein</fullName>
    </recommendedName>
</protein>
<feature type="region of interest" description="Disordered" evidence="1">
    <location>
        <begin position="352"/>
        <end position="389"/>
    </location>
</feature>
<dbReference type="PANTHER" id="PTHR22708">
    <property type="entry name" value="LEUCINE-RICH REPEAT-CONTAINING PROTEIN 56"/>
    <property type="match status" value="1"/>
</dbReference>
<comment type="caution">
    <text evidence="2">The sequence shown here is derived from an EMBL/GenBank/DDBJ whole genome shotgun (WGS) entry which is preliminary data.</text>
</comment>
<feature type="compositionally biased region" description="Polar residues" evidence="1">
    <location>
        <begin position="596"/>
        <end position="605"/>
    </location>
</feature>
<feature type="compositionally biased region" description="Low complexity" evidence="1">
    <location>
        <begin position="576"/>
        <end position="589"/>
    </location>
</feature>
<dbReference type="InterPro" id="IPR032675">
    <property type="entry name" value="LRR_dom_sf"/>
</dbReference>
<proteinExistence type="predicted"/>
<reference evidence="2 3" key="1">
    <citation type="submission" date="2021-03" db="EMBL/GenBank/DDBJ databases">
        <title>Leishmania (Mundinia) martiniquensis Genome sequencing and assembly.</title>
        <authorList>
            <person name="Almutairi H."/>
            <person name="Gatherer D."/>
        </authorList>
    </citation>
    <scope>NUCLEOTIDE SEQUENCE [LARGE SCALE GENOMIC DNA]</scope>
    <source>
        <strain evidence="2">LSCM1</strain>
    </source>
</reference>
<gene>
    <name evidence="2" type="ORF">LSCM1_05957</name>
</gene>
<evidence type="ECO:0008006" key="4">
    <source>
        <dbReference type="Google" id="ProtNLM"/>
    </source>
</evidence>
<dbReference type="OrthoDB" id="7451790at2759"/>
<evidence type="ECO:0000256" key="1">
    <source>
        <dbReference type="SAM" id="MobiDB-lite"/>
    </source>
</evidence>
<dbReference type="InterPro" id="IPR040091">
    <property type="entry name" value="LRRC56"/>
</dbReference>
<dbReference type="AlphaFoldDB" id="A0A836KSL2"/>
<dbReference type="PANTHER" id="PTHR22708:SF2">
    <property type="entry name" value="LEUCINE-RICH REPEAT PROTEIN (LRRP)"/>
    <property type="match status" value="1"/>
</dbReference>
<feature type="compositionally biased region" description="Polar residues" evidence="1">
    <location>
        <begin position="312"/>
        <end position="324"/>
    </location>
</feature>
<dbReference type="InterPro" id="IPR001611">
    <property type="entry name" value="Leu-rich_rpt"/>
</dbReference>
<dbReference type="EMBL" id="JAFEUZ010000013">
    <property type="protein sequence ID" value="KAG5484102.1"/>
    <property type="molecule type" value="Genomic_DNA"/>
</dbReference>
<keyword evidence="3" id="KW-1185">Reference proteome</keyword>
<dbReference type="RefSeq" id="XP_067180342.1">
    <property type="nucleotide sequence ID" value="XM_067323391.1"/>
</dbReference>
<feature type="region of interest" description="Disordered" evidence="1">
    <location>
        <begin position="76"/>
        <end position="102"/>
    </location>
</feature>
<name>A0A836KSL2_9TRYP</name>
<evidence type="ECO:0000313" key="2">
    <source>
        <dbReference type="EMBL" id="KAG5484102.1"/>
    </source>
</evidence>
<dbReference type="KEGG" id="lmat:92515903"/>
<dbReference type="SUPFAM" id="SSF52058">
    <property type="entry name" value="L domain-like"/>
    <property type="match status" value="1"/>
</dbReference>